<dbReference type="SUPFAM" id="SSF47027">
    <property type="entry name" value="Acyl-CoA binding protein"/>
    <property type="match status" value="1"/>
</dbReference>
<sequence>MAQTAATACTLPYPARFEAAQSFQHSPAAGENLKKDETKLLLYALQQQAKHGPCKDPKPWAWNVVDSAKWSSWAQLGKMSCVEAMRLFVKVIEDEQPDWRPHQGWQGRADDGRVRAGPQFLAMDHPATIRDSSASSRQSHRNAAAAVAGAEGGRLQPIPPCRACSRRA</sequence>
<keyword evidence="6" id="KW-1185">Reference proteome</keyword>
<protein>
    <recommendedName>
        <fullName evidence="4">ACB domain-containing protein</fullName>
    </recommendedName>
</protein>
<evidence type="ECO:0000259" key="4">
    <source>
        <dbReference type="PROSITE" id="PS51228"/>
    </source>
</evidence>
<dbReference type="PROSITE" id="PS51228">
    <property type="entry name" value="ACB_2"/>
    <property type="match status" value="1"/>
</dbReference>
<dbReference type="Gene3D" id="1.20.80.10">
    <property type="match status" value="1"/>
</dbReference>
<comment type="caution">
    <text evidence="5">The sequence shown here is derived from an EMBL/GenBank/DDBJ whole genome shotgun (WGS) entry which is preliminary data.</text>
</comment>
<reference evidence="5 6" key="1">
    <citation type="journal article" date="2024" name="Nat. Commun.">
        <title>Phylogenomics reveals the evolutionary origins of lichenization in chlorophyte algae.</title>
        <authorList>
            <person name="Puginier C."/>
            <person name="Libourel C."/>
            <person name="Otte J."/>
            <person name="Skaloud P."/>
            <person name="Haon M."/>
            <person name="Grisel S."/>
            <person name="Petersen M."/>
            <person name="Berrin J.G."/>
            <person name="Delaux P.M."/>
            <person name="Dal Grande F."/>
            <person name="Keller J."/>
        </authorList>
    </citation>
    <scope>NUCLEOTIDE SEQUENCE [LARGE SCALE GENOMIC DNA]</scope>
    <source>
        <strain evidence="5 6">SAG 2523</strain>
    </source>
</reference>
<dbReference type="AlphaFoldDB" id="A0AAW1SWV5"/>
<dbReference type="PANTHER" id="PTHR23310:SF77">
    <property type="entry name" value="LD25952P"/>
    <property type="match status" value="1"/>
</dbReference>
<dbReference type="GO" id="GO:0000062">
    <property type="term" value="F:fatty-acyl-CoA binding"/>
    <property type="evidence" value="ECO:0007669"/>
    <property type="project" value="InterPro"/>
</dbReference>
<feature type="region of interest" description="Disordered" evidence="3">
    <location>
        <begin position="130"/>
        <end position="151"/>
    </location>
</feature>
<dbReference type="EMBL" id="JALJOV010000741">
    <property type="protein sequence ID" value="KAK9861548.1"/>
    <property type="molecule type" value="Genomic_DNA"/>
</dbReference>
<evidence type="ECO:0000313" key="6">
    <source>
        <dbReference type="Proteomes" id="UP001485043"/>
    </source>
</evidence>
<dbReference type="GO" id="GO:0006631">
    <property type="term" value="P:fatty acid metabolic process"/>
    <property type="evidence" value="ECO:0007669"/>
    <property type="project" value="TreeGrafter"/>
</dbReference>
<evidence type="ECO:0000256" key="3">
    <source>
        <dbReference type="SAM" id="MobiDB-lite"/>
    </source>
</evidence>
<comment type="similarity">
    <text evidence="1">Belongs to the ACBP family.</text>
</comment>
<proteinExistence type="inferred from homology"/>
<keyword evidence="2" id="KW-0446">Lipid-binding</keyword>
<evidence type="ECO:0000313" key="5">
    <source>
        <dbReference type="EMBL" id="KAK9861548.1"/>
    </source>
</evidence>
<dbReference type="PANTHER" id="PTHR23310">
    <property type="entry name" value="ACYL-COA-BINDING PROTEIN, ACBP"/>
    <property type="match status" value="1"/>
</dbReference>
<dbReference type="Pfam" id="PF00887">
    <property type="entry name" value="ACBP"/>
    <property type="match status" value="1"/>
</dbReference>
<dbReference type="InterPro" id="IPR035984">
    <property type="entry name" value="Acyl-CoA-binding_sf"/>
</dbReference>
<accession>A0AAW1SWV5</accession>
<evidence type="ECO:0000256" key="1">
    <source>
        <dbReference type="ARBA" id="ARBA00005567"/>
    </source>
</evidence>
<organism evidence="5 6">
    <name type="scientific">Apatococcus fuscideae</name>
    <dbReference type="NCBI Taxonomy" id="2026836"/>
    <lineage>
        <taxon>Eukaryota</taxon>
        <taxon>Viridiplantae</taxon>
        <taxon>Chlorophyta</taxon>
        <taxon>core chlorophytes</taxon>
        <taxon>Trebouxiophyceae</taxon>
        <taxon>Chlorellales</taxon>
        <taxon>Chlorellaceae</taxon>
        <taxon>Apatococcus</taxon>
    </lineage>
</organism>
<dbReference type="Proteomes" id="UP001485043">
    <property type="component" value="Unassembled WGS sequence"/>
</dbReference>
<feature type="domain" description="ACB" evidence="4">
    <location>
        <begin position="13"/>
        <end position="101"/>
    </location>
</feature>
<dbReference type="InterPro" id="IPR014352">
    <property type="entry name" value="FERM/acyl-CoA-bd_prot_sf"/>
</dbReference>
<gene>
    <name evidence="5" type="ORF">WJX84_012089</name>
</gene>
<evidence type="ECO:0000256" key="2">
    <source>
        <dbReference type="ARBA" id="ARBA00023121"/>
    </source>
</evidence>
<dbReference type="GO" id="GO:0005737">
    <property type="term" value="C:cytoplasm"/>
    <property type="evidence" value="ECO:0007669"/>
    <property type="project" value="TreeGrafter"/>
</dbReference>
<dbReference type="InterPro" id="IPR000582">
    <property type="entry name" value="Acyl-CoA-binding_protein"/>
</dbReference>
<name>A0AAW1SWV5_9CHLO</name>